<sequence>MGKHLERLDRLKANRISVFVLGTRLGQDMLQLNAKAAVGTVTQGLQKAAREEGFEGDLGTAIHDKLMAIHKDLGLFTEYQADLSKVITLANQALQDTANGIDGLPAAGLTPQQQSTIDMAAKTGSPVQVAPGVTLSPEKASKWYLDQAEADQEEAARKMTVALDKRIQELIDDMPLSKFDKRKRKSESSDEDGPGRTPTVDAPRLDDGGTGVTVPGDGPGGTGGDDPSTRNPRPRQPHVQEPPVIRDPRWDPPVVDPPVVDPPILNPPVLNPPIIDPPIGDPRIPEDPNIDGGTDGVVPGGPPGGVNPPGGVTGPGGGITGPGGGGAAGTVGGGAGVVGRVGGAGLLGGVGRVGGVGGIGGVGGVGGAGSASASGGSVVAQSGAAGGARGMVTGGGAAGGRGGKRNRRRGLDLQAYEVEAEDEETMPDLGAAGSAGRAQSDGTEELGW</sequence>
<accession>A0ABM8FVF5</accession>
<dbReference type="EMBL" id="AP027728">
    <property type="protein sequence ID" value="BDZ39588.1"/>
    <property type="molecule type" value="Genomic_DNA"/>
</dbReference>
<evidence type="ECO:0000313" key="2">
    <source>
        <dbReference type="EMBL" id="BDZ39588.1"/>
    </source>
</evidence>
<dbReference type="RefSeq" id="WP_286299822.1">
    <property type="nucleotide sequence ID" value="NZ_AP027728.1"/>
</dbReference>
<proteinExistence type="predicted"/>
<gene>
    <name evidence="2" type="ORF">GCM10025863_22020</name>
</gene>
<evidence type="ECO:0000256" key="1">
    <source>
        <dbReference type="SAM" id="MobiDB-lite"/>
    </source>
</evidence>
<protein>
    <submittedName>
        <fullName evidence="2">Uncharacterized protein</fullName>
    </submittedName>
</protein>
<keyword evidence="3" id="KW-1185">Reference proteome</keyword>
<name>A0ABM8FVF5_9MICO</name>
<evidence type="ECO:0000313" key="3">
    <source>
        <dbReference type="Proteomes" id="UP001321543"/>
    </source>
</evidence>
<dbReference type="Proteomes" id="UP001321543">
    <property type="component" value="Chromosome"/>
</dbReference>
<feature type="compositionally biased region" description="Pro residues" evidence="1">
    <location>
        <begin position="254"/>
        <end position="280"/>
    </location>
</feature>
<organism evidence="2 3">
    <name type="scientific">Microbacterium suwonense</name>
    <dbReference type="NCBI Taxonomy" id="683047"/>
    <lineage>
        <taxon>Bacteria</taxon>
        <taxon>Bacillati</taxon>
        <taxon>Actinomycetota</taxon>
        <taxon>Actinomycetes</taxon>
        <taxon>Micrococcales</taxon>
        <taxon>Microbacteriaceae</taxon>
        <taxon>Microbacterium</taxon>
    </lineage>
</organism>
<reference evidence="3" key="1">
    <citation type="journal article" date="2019" name="Int. J. Syst. Evol. Microbiol.">
        <title>The Global Catalogue of Microorganisms (GCM) 10K type strain sequencing project: providing services to taxonomists for standard genome sequencing and annotation.</title>
        <authorList>
            <consortium name="The Broad Institute Genomics Platform"/>
            <consortium name="The Broad Institute Genome Sequencing Center for Infectious Disease"/>
            <person name="Wu L."/>
            <person name="Ma J."/>
        </authorList>
    </citation>
    <scope>NUCLEOTIDE SEQUENCE [LARGE SCALE GENOMIC DNA]</scope>
    <source>
        <strain evidence="3">NBRC 106310</strain>
    </source>
</reference>
<feature type="region of interest" description="Disordered" evidence="1">
    <location>
        <begin position="177"/>
        <end position="333"/>
    </location>
</feature>
<feature type="compositionally biased region" description="Gly residues" evidence="1">
    <location>
        <begin position="307"/>
        <end position="333"/>
    </location>
</feature>
<feature type="compositionally biased region" description="Gly residues" evidence="1">
    <location>
        <begin position="384"/>
        <end position="401"/>
    </location>
</feature>
<feature type="region of interest" description="Disordered" evidence="1">
    <location>
        <begin position="367"/>
        <end position="448"/>
    </location>
</feature>
<feature type="compositionally biased region" description="Low complexity" evidence="1">
    <location>
        <begin position="370"/>
        <end position="383"/>
    </location>
</feature>